<dbReference type="SMART" id="SM00317">
    <property type="entry name" value="SET"/>
    <property type="match status" value="1"/>
</dbReference>
<evidence type="ECO:0000259" key="1">
    <source>
        <dbReference type="PROSITE" id="PS50280"/>
    </source>
</evidence>
<dbReference type="PANTHER" id="PTHR47643:SF2">
    <property type="entry name" value="TPR DOMAIN PROTEIN (AFU_ORTHOLOGUE AFUA_5G12710)"/>
    <property type="match status" value="1"/>
</dbReference>
<comment type="caution">
    <text evidence="2">The sequence shown here is derived from an EMBL/GenBank/DDBJ whole genome shotgun (WGS) entry which is preliminary data.</text>
</comment>
<name>A0ABN9SIC0_9DINO</name>
<gene>
    <name evidence="2" type="ORF">PCOR1329_LOCUS29769</name>
</gene>
<dbReference type="InterPro" id="IPR053209">
    <property type="entry name" value="Gramillin-biosynth_MTr"/>
</dbReference>
<reference evidence="2" key="1">
    <citation type="submission" date="2023-10" db="EMBL/GenBank/DDBJ databases">
        <authorList>
            <person name="Chen Y."/>
            <person name="Shah S."/>
            <person name="Dougan E. K."/>
            <person name="Thang M."/>
            <person name="Chan C."/>
        </authorList>
    </citation>
    <scope>NUCLEOTIDE SEQUENCE [LARGE SCALE GENOMIC DNA]</scope>
</reference>
<dbReference type="InterPro" id="IPR001214">
    <property type="entry name" value="SET_dom"/>
</dbReference>
<dbReference type="PROSITE" id="PS50280">
    <property type="entry name" value="SET"/>
    <property type="match status" value="1"/>
</dbReference>
<accession>A0ABN9SIC0</accession>
<keyword evidence="3" id="KW-1185">Reference proteome</keyword>
<organism evidence="2 3">
    <name type="scientific">Prorocentrum cordatum</name>
    <dbReference type="NCBI Taxonomy" id="2364126"/>
    <lineage>
        <taxon>Eukaryota</taxon>
        <taxon>Sar</taxon>
        <taxon>Alveolata</taxon>
        <taxon>Dinophyceae</taxon>
        <taxon>Prorocentrales</taxon>
        <taxon>Prorocentraceae</taxon>
        <taxon>Prorocentrum</taxon>
    </lineage>
</organism>
<dbReference type="Gene3D" id="2.170.270.10">
    <property type="entry name" value="SET domain"/>
    <property type="match status" value="1"/>
</dbReference>
<dbReference type="Proteomes" id="UP001189429">
    <property type="component" value="Unassembled WGS sequence"/>
</dbReference>
<evidence type="ECO:0000313" key="2">
    <source>
        <dbReference type="EMBL" id="CAK0831455.1"/>
    </source>
</evidence>
<dbReference type="EMBL" id="CAUYUJ010011262">
    <property type="protein sequence ID" value="CAK0831455.1"/>
    <property type="molecule type" value="Genomic_DNA"/>
</dbReference>
<dbReference type="PANTHER" id="PTHR47643">
    <property type="entry name" value="TPR DOMAIN PROTEIN (AFU_ORTHOLOGUE AFUA_5G12710)"/>
    <property type="match status" value="1"/>
</dbReference>
<evidence type="ECO:0000313" key="3">
    <source>
        <dbReference type="Proteomes" id="UP001189429"/>
    </source>
</evidence>
<sequence>MRAQGERADPGGYDLASLAALRLGDPAGVPEFVGPVEAAFVAGKGRGLVAARDCEPGELLLVNRPLAVGPAASLLRGTLRALAGCSEEEREAGGRKARARAAAPPGTVQAILDANAHKLDSPGPGAPRPPSEAAGSGLFLLGSLVNHSCRPSAARVFLGDTMFVRAARRLQKGDEITDSYVSVMQPAFERRAALEARFGFRIADDRCLVEDALLPEPVAQPLLARLDGALAADVEQLAWDRVALLGAGAVPAAAEEAAGRLGPGVAWMLCGAFMPAFVGLAVLAEQECLHERAARAYSRCCCFMEELAPHSAYHSEWALAALRAARAASLPLGPFVQYARRVLRCRHGPGALDVAAARGGGLPTAAELAAEPGESPLPPGALACEVTRRPDALHVSVGTGEAESAEEVQVLVSAL</sequence>
<feature type="non-terminal residue" evidence="2">
    <location>
        <position position="415"/>
    </location>
</feature>
<dbReference type="SUPFAM" id="SSF82199">
    <property type="entry name" value="SET domain"/>
    <property type="match status" value="1"/>
</dbReference>
<dbReference type="InterPro" id="IPR046341">
    <property type="entry name" value="SET_dom_sf"/>
</dbReference>
<dbReference type="CDD" id="cd20071">
    <property type="entry name" value="SET_SMYD"/>
    <property type="match status" value="1"/>
</dbReference>
<dbReference type="Pfam" id="PF00856">
    <property type="entry name" value="SET"/>
    <property type="match status" value="1"/>
</dbReference>
<protein>
    <recommendedName>
        <fullName evidence="1">SET domain-containing protein</fullName>
    </recommendedName>
</protein>
<proteinExistence type="predicted"/>
<feature type="domain" description="SET" evidence="1">
    <location>
        <begin position="34"/>
        <end position="181"/>
    </location>
</feature>